<reference evidence="2" key="1">
    <citation type="submission" date="2020-10" db="EMBL/GenBank/DDBJ databases">
        <authorList>
            <person name="Gilroy R."/>
        </authorList>
    </citation>
    <scope>NUCLEOTIDE SEQUENCE</scope>
    <source>
        <strain evidence="2">21143</strain>
    </source>
</reference>
<evidence type="ECO:0000256" key="1">
    <source>
        <dbReference type="SAM" id="Phobius"/>
    </source>
</evidence>
<gene>
    <name evidence="2" type="ORF">IAD06_09100</name>
</gene>
<comment type="caution">
    <text evidence="2">The sequence shown here is derived from an EMBL/GenBank/DDBJ whole genome shotgun (WGS) entry which is preliminary data.</text>
</comment>
<name>A0A9D1GHC4_9BACT</name>
<keyword evidence="1" id="KW-1133">Transmembrane helix</keyword>
<feature type="transmembrane region" description="Helical" evidence="1">
    <location>
        <begin position="55"/>
        <end position="72"/>
    </location>
</feature>
<proteinExistence type="predicted"/>
<sequence length="138" mass="15807">MFVSPVVDFYQSMSPFLLLALVLIVADTRFGVAAARKRGERIRPSRKWRRAVNKLVDYICWVTLAGIMGRTFGEVLGIPLLSALTLLLVYGIELSSCFNNYFEYRGIKKRVNVFKLFGRREVEGVLEDLPDKNKETEK</sequence>
<keyword evidence="1" id="KW-0472">Membrane</keyword>
<reference evidence="2" key="2">
    <citation type="journal article" date="2021" name="PeerJ">
        <title>Extensive microbial diversity within the chicken gut microbiome revealed by metagenomics and culture.</title>
        <authorList>
            <person name="Gilroy R."/>
            <person name="Ravi A."/>
            <person name="Getino M."/>
            <person name="Pursley I."/>
            <person name="Horton D.L."/>
            <person name="Alikhan N.F."/>
            <person name="Baker D."/>
            <person name="Gharbi K."/>
            <person name="Hall N."/>
            <person name="Watson M."/>
            <person name="Adriaenssens E.M."/>
            <person name="Foster-Nyarko E."/>
            <person name="Jarju S."/>
            <person name="Secka A."/>
            <person name="Antonio M."/>
            <person name="Oren A."/>
            <person name="Chaudhuri R.R."/>
            <person name="La Ragione R."/>
            <person name="Hildebrand F."/>
            <person name="Pallen M.J."/>
        </authorList>
    </citation>
    <scope>NUCLEOTIDE SEQUENCE</scope>
    <source>
        <strain evidence="2">21143</strain>
    </source>
</reference>
<dbReference type="GO" id="GO:0016020">
    <property type="term" value="C:membrane"/>
    <property type="evidence" value="ECO:0007669"/>
    <property type="project" value="UniProtKB-SubCell"/>
</dbReference>
<evidence type="ECO:0000313" key="2">
    <source>
        <dbReference type="EMBL" id="HIT40174.1"/>
    </source>
</evidence>
<organism evidence="2 3">
    <name type="scientific">Candidatus Caccoplasma intestinavium</name>
    <dbReference type="NCBI Taxonomy" id="2840716"/>
    <lineage>
        <taxon>Bacteria</taxon>
        <taxon>Pseudomonadati</taxon>
        <taxon>Bacteroidota</taxon>
        <taxon>Bacteroidia</taxon>
        <taxon>Bacteroidales</taxon>
        <taxon>Bacteroidaceae</taxon>
        <taxon>Bacteroidaceae incertae sedis</taxon>
        <taxon>Candidatus Caccoplasma</taxon>
    </lineage>
</organism>
<feature type="transmembrane region" description="Helical" evidence="1">
    <location>
        <begin position="78"/>
        <end position="102"/>
    </location>
</feature>
<protein>
    <submittedName>
        <fullName evidence="2">Phage holin family protein</fullName>
    </submittedName>
</protein>
<dbReference type="EMBL" id="DVKT01000067">
    <property type="protein sequence ID" value="HIT40174.1"/>
    <property type="molecule type" value="Genomic_DNA"/>
</dbReference>
<dbReference type="Proteomes" id="UP000886722">
    <property type="component" value="Unassembled WGS sequence"/>
</dbReference>
<dbReference type="AlphaFoldDB" id="A0A9D1GHC4"/>
<keyword evidence="1" id="KW-0812">Transmembrane</keyword>
<accession>A0A9D1GHC4</accession>
<evidence type="ECO:0000313" key="3">
    <source>
        <dbReference type="Proteomes" id="UP000886722"/>
    </source>
</evidence>
<feature type="transmembrane region" description="Helical" evidence="1">
    <location>
        <begin position="16"/>
        <end position="35"/>
    </location>
</feature>